<comment type="caution">
    <text evidence="1">The sequence shown here is derived from an EMBL/GenBank/DDBJ whole genome shotgun (WGS) entry which is preliminary data.</text>
</comment>
<dbReference type="AlphaFoldDB" id="A0A0V1DB65"/>
<dbReference type="EMBL" id="JYDI01000019">
    <property type="protein sequence ID" value="KRY58612.1"/>
    <property type="molecule type" value="Genomic_DNA"/>
</dbReference>
<accession>A0A0V1DB65</accession>
<proteinExistence type="predicted"/>
<dbReference type="Proteomes" id="UP000054653">
    <property type="component" value="Unassembled WGS sequence"/>
</dbReference>
<evidence type="ECO:0000313" key="1">
    <source>
        <dbReference type="EMBL" id="KRY58612.1"/>
    </source>
</evidence>
<keyword evidence="2" id="KW-1185">Reference proteome</keyword>
<sequence>MKQKWSCVCVSVRVLIADRIVIVLAGHEIKGFTDSLLFYTLRAPLKKLFSQILAQMADKLALRIA</sequence>
<organism evidence="1 2">
    <name type="scientific">Trichinella britovi</name>
    <name type="common">Parasitic roundworm</name>
    <dbReference type="NCBI Taxonomy" id="45882"/>
    <lineage>
        <taxon>Eukaryota</taxon>
        <taxon>Metazoa</taxon>
        <taxon>Ecdysozoa</taxon>
        <taxon>Nematoda</taxon>
        <taxon>Enoplea</taxon>
        <taxon>Dorylaimia</taxon>
        <taxon>Trichinellida</taxon>
        <taxon>Trichinellidae</taxon>
        <taxon>Trichinella</taxon>
    </lineage>
</organism>
<reference evidence="1 2" key="1">
    <citation type="submission" date="2015-01" db="EMBL/GenBank/DDBJ databases">
        <title>Evolution of Trichinella species and genotypes.</title>
        <authorList>
            <person name="Korhonen P.K."/>
            <person name="Edoardo P."/>
            <person name="Giuseppe L.R."/>
            <person name="Gasser R.B."/>
        </authorList>
    </citation>
    <scope>NUCLEOTIDE SEQUENCE [LARGE SCALE GENOMIC DNA]</scope>
    <source>
        <strain evidence="1">ISS120</strain>
    </source>
</reference>
<gene>
    <name evidence="1" type="ORF">T03_14010</name>
</gene>
<name>A0A0V1DB65_TRIBR</name>
<evidence type="ECO:0000313" key="2">
    <source>
        <dbReference type="Proteomes" id="UP000054653"/>
    </source>
</evidence>
<protein>
    <submittedName>
        <fullName evidence="1">Uncharacterized protein</fullName>
    </submittedName>
</protein>